<dbReference type="InterPro" id="IPR036264">
    <property type="entry name" value="Bact_exopeptidase_dim_dom"/>
</dbReference>
<comment type="caution">
    <text evidence="9">The sequence shown here is derived from an EMBL/GenBank/DDBJ whole genome shotgun (WGS) entry which is preliminary data.</text>
</comment>
<keyword evidence="6" id="KW-0862">Zinc</keyword>
<evidence type="ECO:0000256" key="1">
    <source>
        <dbReference type="ARBA" id="ARBA00001947"/>
    </source>
</evidence>
<evidence type="ECO:0000256" key="2">
    <source>
        <dbReference type="ARBA" id="ARBA00006247"/>
    </source>
</evidence>
<keyword evidence="4" id="KW-0479">Metal-binding</keyword>
<comment type="cofactor">
    <cofactor evidence="1">
        <name>Zn(2+)</name>
        <dbReference type="ChEBI" id="CHEBI:29105"/>
    </cofactor>
</comment>
<keyword evidence="10" id="KW-1185">Reference proteome</keyword>
<dbReference type="EMBL" id="BKAL01000006">
    <property type="protein sequence ID" value="GEP69277.1"/>
    <property type="molecule type" value="Genomic_DNA"/>
</dbReference>
<dbReference type="SUPFAM" id="SSF55031">
    <property type="entry name" value="Bacterial exopeptidase dimerisation domain"/>
    <property type="match status" value="1"/>
</dbReference>
<keyword evidence="8" id="KW-0482">Metalloprotease</keyword>
<gene>
    <name evidence="9" type="primary">pepV</name>
    <name evidence="9" type="ORF">CSO01_19920</name>
</gene>
<dbReference type="InterPro" id="IPR010964">
    <property type="entry name" value="M20A_pepV-rel"/>
</dbReference>
<dbReference type="InterPro" id="IPR002933">
    <property type="entry name" value="Peptidase_M20"/>
</dbReference>
<dbReference type="GO" id="GO:0008270">
    <property type="term" value="F:zinc ion binding"/>
    <property type="evidence" value="ECO:0007669"/>
    <property type="project" value="InterPro"/>
</dbReference>
<sequence length="544" mass="55615">MSSGRNRLKVPPVPDLPAVARAFPDNRLTPAERVLLSRVAGWSVDHAAEFVADLTRWVAVPSVVVKGEVDAGVPGAPFGPAVADMMALAARTAVGYGLAVHEHDGYALSVTTGAGVVEPEGEIGLIGHVDVVPAGEGWASPPFTLTRIGDVAVGRGVADDKGPSLVDLYLLRALRDLDVPLRHRLRLVLGGSEETDMADLRWYAAHGPVPRVSLVTDGPFGVNHAQKGLLGVTVTASCGPVLATLVGGDAPNSVPDRATVLLPGTAVEVEPAVRAAAVRAGLDLGWVQVDAETQTACRVTVRGVAGHAAFPEGTRNPVPLLATVLAGSGMLGPADHAAALLVAELLADPAGRSAGIAASDTSGALTLNGVVASAVAAGETSTIRLRLDVRYPATGRGDDVLDGLAAALARHAAVGASLTDVTDDPGYHVDPDSPEVTVLQEAFNDVLGTQRRPFAMGGGTHSRVLPRAITFGADYWWLPEGAAAVDGPVRLRGVPADRGGPHAVDESVPLGHLLAALQVYAVAVVRLDAALAATDDAAAAEVAR</sequence>
<evidence type="ECO:0000256" key="5">
    <source>
        <dbReference type="ARBA" id="ARBA00022801"/>
    </source>
</evidence>
<dbReference type="GO" id="GO:0008777">
    <property type="term" value="F:acetylornithine deacetylase activity"/>
    <property type="evidence" value="ECO:0007669"/>
    <property type="project" value="TreeGrafter"/>
</dbReference>
<dbReference type="Proteomes" id="UP000321798">
    <property type="component" value="Unassembled WGS sequence"/>
</dbReference>
<dbReference type="GO" id="GO:0006508">
    <property type="term" value="P:proteolysis"/>
    <property type="evidence" value="ECO:0007669"/>
    <property type="project" value="UniProtKB-KW"/>
</dbReference>
<dbReference type="PROSITE" id="PS00758">
    <property type="entry name" value="ARGE_DAPE_CPG2_1"/>
    <property type="match status" value="1"/>
</dbReference>
<dbReference type="InterPro" id="IPR001261">
    <property type="entry name" value="ArgE/DapE_CS"/>
</dbReference>
<dbReference type="PANTHER" id="PTHR43808">
    <property type="entry name" value="ACETYLORNITHINE DEACETYLASE"/>
    <property type="match status" value="1"/>
</dbReference>
<keyword evidence="5" id="KW-0378">Hydrolase</keyword>
<dbReference type="GO" id="GO:0008237">
    <property type="term" value="F:metallopeptidase activity"/>
    <property type="evidence" value="ECO:0007669"/>
    <property type="project" value="UniProtKB-KW"/>
</dbReference>
<dbReference type="NCBIfam" id="TIGR01887">
    <property type="entry name" value="dipeptidaselike"/>
    <property type="match status" value="1"/>
</dbReference>
<reference evidence="9 10" key="1">
    <citation type="submission" date="2019-07" db="EMBL/GenBank/DDBJ databases">
        <title>Whole genome shotgun sequence of Cellulomonas soli NBRC 109434.</title>
        <authorList>
            <person name="Hosoyama A."/>
            <person name="Uohara A."/>
            <person name="Ohji S."/>
            <person name="Ichikawa N."/>
        </authorList>
    </citation>
    <scope>NUCLEOTIDE SEQUENCE [LARGE SCALE GENOMIC DNA]</scope>
    <source>
        <strain evidence="9 10">NBRC 109434</strain>
    </source>
</reference>
<keyword evidence="7" id="KW-0224">Dipeptidase</keyword>
<evidence type="ECO:0000256" key="8">
    <source>
        <dbReference type="ARBA" id="ARBA00023049"/>
    </source>
</evidence>
<evidence type="ECO:0000256" key="4">
    <source>
        <dbReference type="ARBA" id="ARBA00022723"/>
    </source>
</evidence>
<dbReference type="SUPFAM" id="SSF53187">
    <property type="entry name" value="Zn-dependent exopeptidases"/>
    <property type="match status" value="1"/>
</dbReference>
<dbReference type="Gene3D" id="3.40.630.10">
    <property type="entry name" value="Zn peptidases"/>
    <property type="match status" value="1"/>
</dbReference>
<dbReference type="Pfam" id="PF01546">
    <property type="entry name" value="Peptidase_M20"/>
    <property type="match status" value="1"/>
</dbReference>
<comment type="similarity">
    <text evidence="2">Belongs to the peptidase M20A family.</text>
</comment>
<dbReference type="AlphaFoldDB" id="A0A512PDJ0"/>
<evidence type="ECO:0000256" key="6">
    <source>
        <dbReference type="ARBA" id="ARBA00022833"/>
    </source>
</evidence>
<dbReference type="Gene3D" id="3.30.70.360">
    <property type="match status" value="2"/>
</dbReference>
<dbReference type="GO" id="GO:0016805">
    <property type="term" value="F:dipeptidase activity"/>
    <property type="evidence" value="ECO:0007669"/>
    <property type="project" value="UniProtKB-KW"/>
</dbReference>
<dbReference type="InterPro" id="IPR050072">
    <property type="entry name" value="Peptidase_M20A"/>
</dbReference>
<proteinExistence type="inferred from homology"/>
<accession>A0A512PDJ0</accession>
<name>A0A512PDJ0_9CELL</name>
<evidence type="ECO:0000256" key="3">
    <source>
        <dbReference type="ARBA" id="ARBA00022670"/>
    </source>
</evidence>
<evidence type="ECO:0000313" key="10">
    <source>
        <dbReference type="Proteomes" id="UP000321798"/>
    </source>
</evidence>
<protein>
    <submittedName>
        <fullName evidence="9">Peptidase M20</fullName>
    </submittedName>
</protein>
<dbReference type="PANTHER" id="PTHR43808:SF31">
    <property type="entry name" value="N-ACETYL-L-CITRULLINE DEACETYLASE"/>
    <property type="match status" value="1"/>
</dbReference>
<evidence type="ECO:0000313" key="9">
    <source>
        <dbReference type="EMBL" id="GEP69277.1"/>
    </source>
</evidence>
<dbReference type="GO" id="GO:0006526">
    <property type="term" value="P:L-arginine biosynthetic process"/>
    <property type="evidence" value="ECO:0007669"/>
    <property type="project" value="TreeGrafter"/>
</dbReference>
<keyword evidence="3" id="KW-0645">Protease</keyword>
<organism evidence="9 10">
    <name type="scientific">Cellulomonas soli</name>
    <dbReference type="NCBI Taxonomy" id="931535"/>
    <lineage>
        <taxon>Bacteria</taxon>
        <taxon>Bacillati</taxon>
        <taxon>Actinomycetota</taxon>
        <taxon>Actinomycetes</taxon>
        <taxon>Micrococcales</taxon>
        <taxon>Cellulomonadaceae</taxon>
        <taxon>Cellulomonas</taxon>
    </lineage>
</organism>
<evidence type="ECO:0000256" key="7">
    <source>
        <dbReference type="ARBA" id="ARBA00022997"/>
    </source>
</evidence>